<dbReference type="GO" id="GO:0005506">
    <property type="term" value="F:iron ion binding"/>
    <property type="evidence" value="ECO:0007669"/>
    <property type="project" value="InterPro"/>
</dbReference>
<dbReference type="InterPro" id="IPR000674">
    <property type="entry name" value="Ald_Oxase/Xan_DH_a/b"/>
</dbReference>
<sequence>MTGGKRREDSRLVRGHGHFVDDDQSDRHLHVRLVRSPYAHARVLGIDTAEASAVEGVVRVLTGADVLRMTQPFPQMAPEPGALIQDYCMAVDVARFQGEPVAAVVAVTPEIAEDAAELVRVDYEPLDAVIDAVESLKDLTVLHAAAGTNRVYGDVFEWGEVDAAFAAADVKVSIDRLHFHRFSSTPLEPFATLVTWNADGGLDIFCNISQPGVAMKFIAPPLGISAEDVRLRTADIGGGFGIKQNLYPYILICALASKLCGHRPVKWIEQRREHLQGSAHGNERTFLDTEVALTRDGEILAIRSRHVDDCGAYPRYEPLGCVIWAQVVPGPYRLRNIRIDMQQAVTNKCPVGPNRGFSRMQHIWFLERVIDLCGHKLGIAADVIRQRNYVPSFPWTTPNGCVYDSGDYPQMMQMAKDLVDWSHWQAEIPRRRRAGRLIGIGIGTTLDSGTNNFGQSRIVNPKSPLTGNSEVANARLGVDGRVVVAVGSVPQGQGHETVAAQVAAEQLQVSSHFVIIQPGFDTQRNTHTSHSGTYASQFAVTSLGAIHGAIGQLMGEMRRVAVQLLGLPGDELSFGERDGVAVISHLASDRFVSFAAIAMRVNTQTADLPKEIEDITLNVRHVYRPPFEVPDLQRKYGNLTLTYAAQCHIAVVEIDPDTCNISILAYAAVDDCGKVINHSIVTGQVHGAAAHGIGAALMESFRYDEFGNLMTSTFSDYCPITVMNMPRLAYGNLESPSPFTFNGAKGMGEGGGGPLHTLSAALQDALAERGVVIAESHVSPSDVHALLHGLQDGLTTVHCNVRIPTESVA</sequence>
<dbReference type="Gene3D" id="3.90.1170.50">
    <property type="entry name" value="Aldehyde oxidase/xanthine dehydrogenase, a/b hammerhead"/>
    <property type="match status" value="1"/>
</dbReference>
<dbReference type="Pfam" id="PF20256">
    <property type="entry name" value="MoCoBD_2"/>
    <property type="match status" value="1"/>
</dbReference>
<dbReference type="InterPro" id="IPR037165">
    <property type="entry name" value="AldOxase/xan_DH_Mopterin-bd_sf"/>
</dbReference>
<protein>
    <submittedName>
        <fullName evidence="4">2-furoyl-CoA dehydrogenase large subunit</fullName>
        <ecNumber evidence="4">1.3.99.8</ecNumber>
    </submittedName>
</protein>
<dbReference type="AlphaFoldDB" id="A0AAW8D658"/>
<comment type="caution">
    <text evidence="4">The sequence shown here is derived from an EMBL/GenBank/DDBJ whole genome shotgun (WGS) entry which is preliminary data.</text>
</comment>
<evidence type="ECO:0000259" key="3">
    <source>
        <dbReference type="SMART" id="SM01008"/>
    </source>
</evidence>
<dbReference type="EC" id="1.3.99.8" evidence="4"/>
<feature type="domain" description="Aldehyde oxidase/xanthine dehydrogenase a/b hammerhead" evidence="3">
    <location>
        <begin position="14"/>
        <end position="127"/>
    </location>
</feature>
<dbReference type="Gene3D" id="3.30.365.10">
    <property type="entry name" value="Aldehyde oxidase/xanthine dehydrogenase, molybdopterin binding domain"/>
    <property type="match status" value="4"/>
</dbReference>
<evidence type="ECO:0000313" key="5">
    <source>
        <dbReference type="Proteomes" id="UP001242045"/>
    </source>
</evidence>
<accession>A0AAW8D658</accession>
<keyword evidence="1" id="KW-0500">Molybdenum</keyword>
<evidence type="ECO:0000313" key="4">
    <source>
        <dbReference type="EMBL" id="MDP9896841.1"/>
    </source>
</evidence>
<keyword evidence="2 4" id="KW-0560">Oxidoreductase</keyword>
<dbReference type="InterPro" id="IPR036856">
    <property type="entry name" value="Ald_Oxase/Xan_DH_a/b_sf"/>
</dbReference>
<proteinExistence type="predicted"/>
<dbReference type="PANTHER" id="PTHR11908:SF132">
    <property type="entry name" value="ALDEHYDE OXIDASE 1-RELATED"/>
    <property type="match status" value="1"/>
</dbReference>
<name>A0AAW8D658_9BURK</name>
<reference evidence="4" key="1">
    <citation type="submission" date="2023-07" db="EMBL/GenBank/DDBJ databases">
        <title>Sorghum-associated microbial communities from plants grown in Nebraska, USA.</title>
        <authorList>
            <person name="Schachtman D."/>
        </authorList>
    </citation>
    <scope>NUCLEOTIDE SEQUENCE</scope>
    <source>
        <strain evidence="4">DS3754</strain>
    </source>
</reference>
<dbReference type="SUPFAM" id="SSF56003">
    <property type="entry name" value="Molybdenum cofactor-binding domain"/>
    <property type="match status" value="1"/>
</dbReference>
<organism evidence="4 5">
    <name type="scientific">Variovorax boronicumulans</name>
    <dbReference type="NCBI Taxonomy" id="436515"/>
    <lineage>
        <taxon>Bacteria</taxon>
        <taxon>Pseudomonadati</taxon>
        <taxon>Pseudomonadota</taxon>
        <taxon>Betaproteobacteria</taxon>
        <taxon>Burkholderiales</taxon>
        <taxon>Comamonadaceae</taxon>
        <taxon>Variovorax</taxon>
    </lineage>
</organism>
<dbReference type="RefSeq" id="WP_307686995.1">
    <property type="nucleotide sequence ID" value="NZ_JAUSRD010000021.1"/>
</dbReference>
<evidence type="ECO:0000256" key="1">
    <source>
        <dbReference type="ARBA" id="ARBA00022505"/>
    </source>
</evidence>
<dbReference type="SMART" id="SM01008">
    <property type="entry name" value="Ald_Xan_dh_C"/>
    <property type="match status" value="1"/>
</dbReference>
<dbReference type="InterPro" id="IPR008274">
    <property type="entry name" value="AldOxase/xan_DH_MoCoBD1"/>
</dbReference>
<dbReference type="SUPFAM" id="SSF54665">
    <property type="entry name" value="CO dehydrogenase molybdoprotein N-domain-like"/>
    <property type="match status" value="1"/>
</dbReference>
<dbReference type="Pfam" id="PF01315">
    <property type="entry name" value="Ald_Xan_dh_C"/>
    <property type="match status" value="1"/>
</dbReference>
<dbReference type="Proteomes" id="UP001242045">
    <property type="component" value="Unassembled WGS sequence"/>
</dbReference>
<dbReference type="InterPro" id="IPR046867">
    <property type="entry name" value="AldOxase/xan_DH_MoCoBD2"/>
</dbReference>
<dbReference type="EMBL" id="JAUSRD010000021">
    <property type="protein sequence ID" value="MDP9896841.1"/>
    <property type="molecule type" value="Genomic_DNA"/>
</dbReference>
<evidence type="ECO:0000256" key="2">
    <source>
        <dbReference type="ARBA" id="ARBA00023002"/>
    </source>
</evidence>
<dbReference type="Pfam" id="PF02738">
    <property type="entry name" value="MoCoBD_1"/>
    <property type="match status" value="1"/>
</dbReference>
<dbReference type="PANTHER" id="PTHR11908">
    <property type="entry name" value="XANTHINE DEHYDROGENASE"/>
    <property type="match status" value="1"/>
</dbReference>
<dbReference type="InterPro" id="IPR016208">
    <property type="entry name" value="Ald_Oxase/xanthine_DH-like"/>
</dbReference>
<gene>
    <name evidence="4" type="ORF">J2W31_005982</name>
</gene>
<dbReference type="GO" id="GO:0047542">
    <property type="term" value="F:2-furoyl-CoA dehydrogenase activity"/>
    <property type="evidence" value="ECO:0007669"/>
    <property type="project" value="UniProtKB-EC"/>
</dbReference>